<feature type="region of interest" description="Disordered" evidence="1">
    <location>
        <begin position="175"/>
        <end position="194"/>
    </location>
</feature>
<gene>
    <name evidence="2" type="ORF">E3N88_09072</name>
</gene>
<evidence type="ECO:0000313" key="2">
    <source>
        <dbReference type="EMBL" id="KAD6454366.1"/>
    </source>
</evidence>
<name>A0A5N6PKB5_9ASTR</name>
<proteinExistence type="predicted"/>
<comment type="caution">
    <text evidence="2">The sequence shown here is derived from an EMBL/GenBank/DDBJ whole genome shotgun (WGS) entry which is preliminary data.</text>
</comment>
<organism evidence="2 3">
    <name type="scientific">Mikania micrantha</name>
    <name type="common">bitter vine</name>
    <dbReference type="NCBI Taxonomy" id="192012"/>
    <lineage>
        <taxon>Eukaryota</taxon>
        <taxon>Viridiplantae</taxon>
        <taxon>Streptophyta</taxon>
        <taxon>Embryophyta</taxon>
        <taxon>Tracheophyta</taxon>
        <taxon>Spermatophyta</taxon>
        <taxon>Magnoliopsida</taxon>
        <taxon>eudicotyledons</taxon>
        <taxon>Gunneridae</taxon>
        <taxon>Pentapetalae</taxon>
        <taxon>asterids</taxon>
        <taxon>campanulids</taxon>
        <taxon>Asterales</taxon>
        <taxon>Asteraceae</taxon>
        <taxon>Asteroideae</taxon>
        <taxon>Heliantheae alliance</taxon>
        <taxon>Eupatorieae</taxon>
        <taxon>Mikania</taxon>
    </lineage>
</organism>
<dbReference type="AlphaFoldDB" id="A0A5N6PKB5"/>
<keyword evidence="3" id="KW-1185">Reference proteome</keyword>
<feature type="compositionally biased region" description="Basic and acidic residues" evidence="1">
    <location>
        <begin position="56"/>
        <end position="66"/>
    </location>
</feature>
<sequence>MGTVKNDRLHGKNLLIEEAGIGEELLDRITTIKGDQFVEGSGEDVEGSGMNPALKNDQEDRGKRGDDQEDREDSSVESLRILVDEFQIGKEPCGDEDMKLRDKKKRLWNELRMKKKIKPFDQQNVPTAIVQEPFEKSEDGKELNEVPTVNLNKVDKLSETEIMWKHFEEMELDDQKKKRMKDDGKGKEPIEGPTTKDVKSIEEMVIFLDLIIAVNENLLQEEFVKIKFNKMVKWFNKYVIKKDDFWCQ</sequence>
<protein>
    <submittedName>
        <fullName evidence="2">Uncharacterized protein</fullName>
    </submittedName>
</protein>
<dbReference type="EMBL" id="SZYD01000004">
    <property type="protein sequence ID" value="KAD6454366.1"/>
    <property type="molecule type" value="Genomic_DNA"/>
</dbReference>
<reference evidence="2 3" key="1">
    <citation type="submission" date="2019-05" db="EMBL/GenBank/DDBJ databases">
        <title>Mikania micrantha, genome provides insights into the molecular mechanism of rapid growth.</title>
        <authorList>
            <person name="Liu B."/>
        </authorList>
    </citation>
    <scope>NUCLEOTIDE SEQUENCE [LARGE SCALE GENOMIC DNA]</scope>
    <source>
        <strain evidence="2">NLD-2019</strain>
        <tissue evidence="2">Leaf</tissue>
    </source>
</reference>
<evidence type="ECO:0000256" key="1">
    <source>
        <dbReference type="SAM" id="MobiDB-lite"/>
    </source>
</evidence>
<dbReference type="Proteomes" id="UP000326396">
    <property type="component" value="Linkage Group LG12"/>
</dbReference>
<feature type="region of interest" description="Disordered" evidence="1">
    <location>
        <begin position="37"/>
        <end position="76"/>
    </location>
</feature>
<accession>A0A5N6PKB5</accession>
<evidence type="ECO:0000313" key="3">
    <source>
        <dbReference type="Proteomes" id="UP000326396"/>
    </source>
</evidence>